<dbReference type="GO" id="GO:0004527">
    <property type="term" value="F:exonuclease activity"/>
    <property type="evidence" value="ECO:0007669"/>
    <property type="project" value="UniProtKB-KW"/>
</dbReference>
<dbReference type="NCBIfam" id="TIGR00573">
    <property type="entry name" value="dnaq"/>
    <property type="match status" value="1"/>
</dbReference>
<dbReference type="CDD" id="cd06127">
    <property type="entry name" value="DEDDh"/>
    <property type="match status" value="1"/>
</dbReference>
<dbReference type="NCBIfam" id="NF005905">
    <property type="entry name" value="PRK07883.1-3"/>
    <property type="match status" value="1"/>
</dbReference>
<dbReference type="InterPro" id="IPR000305">
    <property type="entry name" value="GIY-YIG_endonuc"/>
</dbReference>
<dbReference type="Proteomes" id="UP001500683">
    <property type="component" value="Unassembled WGS sequence"/>
</dbReference>
<dbReference type="PROSITE" id="PS50164">
    <property type="entry name" value="GIY_YIG"/>
    <property type="match status" value="1"/>
</dbReference>
<keyword evidence="3" id="KW-0540">Nuclease</keyword>
<dbReference type="SMART" id="SM00479">
    <property type="entry name" value="EXOIII"/>
    <property type="match status" value="1"/>
</dbReference>
<dbReference type="PANTHER" id="PTHR30562:SF1">
    <property type="entry name" value="UVRABC SYSTEM PROTEIN C"/>
    <property type="match status" value="1"/>
</dbReference>
<dbReference type="InterPro" id="IPR047296">
    <property type="entry name" value="GIY-YIG_UvrC_Cho"/>
</dbReference>
<dbReference type="PANTHER" id="PTHR30562">
    <property type="entry name" value="UVRC/OXIDOREDUCTASE"/>
    <property type="match status" value="1"/>
</dbReference>
<keyword evidence="3" id="KW-0269">Exonuclease</keyword>
<evidence type="ECO:0000259" key="2">
    <source>
        <dbReference type="PROSITE" id="PS50164"/>
    </source>
</evidence>
<organism evidence="3 4">
    <name type="scientific">Actinomadura miaoliensis</name>
    <dbReference type="NCBI Taxonomy" id="430685"/>
    <lineage>
        <taxon>Bacteria</taxon>
        <taxon>Bacillati</taxon>
        <taxon>Actinomycetota</taxon>
        <taxon>Actinomycetes</taxon>
        <taxon>Streptosporangiales</taxon>
        <taxon>Thermomonosporaceae</taxon>
        <taxon>Actinomadura</taxon>
    </lineage>
</organism>
<accession>A0ABP7WPV5</accession>
<dbReference type="SUPFAM" id="SSF53098">
    <property type="entry name" value="Ribonuclease H-like"/>
    <property type="match status" value="1"/>
</dbReference>
<dbReference type="InterPro" id="IPR036397">
    <property type="entry name" value="RNaseH_sf"/>
</dbReference>
<gene>
    <name evidence="3" type="ORF">GCM10022214_65020</name>
</gene>
<evidence type="ECO:0000256" key="1">
    <source>
        <dbReference type="SAM" id="MobiDB-lite"/>
    </source>
</evidence>
<dbReference type="SUPFAM" id="SSF82771">
    <property type="entry name" value="GIY-YIG endonuclease"/>
    <property type="match status" value="1"/>
</dbReference>
<dbReference type="Pfam" id="PF00929">
    <property type="entry name" value="RNase_T"/>
    <property type="match status" value="1"/>
</dbReference>
<evidence type="ECO:0000313" key="4">
    <source>
        <dbReference type="Proteomes" id="UP001500683"/>
    </source>
</evidence>
<feature type="domain" description="GIY-YIG" evidence="2">
    <location>
        <begin position="234"/>
        <end position="312"/>
    </location>
</feature>
<dbReference type="SMART" id="SM00465">
    <property type="entry name" value="GIYc"/>
    <property type="match status" value="1"/>
</dbReference>
<dbReference type="Gene3D" id="3.40.1440.10">
    <property type="entry name" value="GIY-YIG endonuclease"/>
    <property type="match status" value="1"/>
</dbReference>
<dbReference type="CDD" id="cd10434">
    <property type="entry name" value="GIY-YIG_UvrC_Cho"/>
    <property type="match status" value="1"/>
</dbReference>
<keyword evidence="3" id="KW-0378">Hydrolase</keyword>
<dbReference type="Gene3D" id="3.30.420.10">
    <property type="entry name" value="Ribonuclease H-like superfamily/Ribonuclease H"/>
    <property type="match status" value="1"/>
</dbReference>
<dbReference type="InterPro" id="IPR050066">
    <property type="entry name" value="UvrABC_protein_C"/>
</dbReference>
<feature type="region of interest" description="Disordered" evidence="1">
    <location>
        <begin position="1"/>
        <end position="23"/>
    </location>
</feature>
<sequence>MPGHRGHASRGGPAPLHGVQGTLDDLGTPLGEVTFVVVDLETTGGSPADSAITEIGAVKVRGGEPLGEFGTLVDPGGPIPPFITALTGITQAMVTAAPRIEAVLPAFLEFARGAVLVAHNAGFDISFLKAACAAHGYAWPAFPVVDTVDLARRVLTRDEVPNCKLDTLARFFRTGTAPCHRALADARATVDVLHGLIERLGSFGVHSLEELRGFAKAPTPEQRRKRHLAADVPSAPGVYLFEDARGEVLYVGKSGDLRSRVRSYFTGSETRLRVREMVGLAERVRTIVCATGLEAEVRELRLIAEHKPRYNRRSKFPERSLWLKLTVEPFPRLSIVRECRDDGAAYLGPMASRRQAEEARAALHEAVPLRQCTQRLTPRLIAAGRARTCVLADLGRCGAPCEGRQSADAYAGHADTARSVMAGDVRPVVAAAQVRIDRLAAELRYEEAAVQRDRLAAFVRAAARSQRLAALARCSQLVGARPAFDGGWELAVVRYGRLAAAGTIPPHAHPRPYVDALVATAETVFPGPGPAGAAGAEEMECVLRWLDSPGARLAEVRGEWSCPVHGAEGLRRWIEAAYVTPDPEDHGARRPLR</sequence>
<keyword evidence="4" id="KW-1185">Reference proteome</keyword>
<proteinExistence type="predicted"/>
<reference evidence="4" key="1">
    <citation type="journal article" date="2019" name="Int. J. Syst. Evol. Microbiol.">
        <title>The Global Catalogue of Microorganisms (GCM) 10K type strain sequencing project: providing services to taxonomists for standard genome sequencing and annotation.</title>
        <authorList>
            <consortium name="The Broad Institute Genomics Platform"/>
            <consortium name="The Broad Institute Genome Sequencing Center for Infectious Disease"/>
            <person name="Wu L."/>
            <person name="Ma J."/>
        </authorList>
    </citation>
    <scope>NUCLEOTIDE SEQUENCE [LARGE SCALE GENOMIC DNA]</scope>
    <source>
        <strain evidence="4">JCM 16702</strain>
    </source>
</reference>
<comment type="caution">
    <text evidence="3">The sequence shown here is derived from an EMBL/GenBank/DDBJ whole genome shotgun (WGS) entry which is preliminary data.</text>
</comment>
<dbReference type="InterPro" id="IPR035901">
    <property type="entry name" value="GIY-YIG_endonuc_sf"/>
</dbReference>
<name>A0ABP7WPV5_9ACTN</name>
<dbReference type="InterPro" id="IPR013520">
    <property type="entry name" value="Ribonucl_H"/>
</dbReference>
<dbReference type="NCBIfam" id="NF005907">
    <property type="entry name" value="PRK07883.1-5"/>
    <property type="match status" value="1"/>
</dbReference>
<protein>
    <submittedName>
        <fullName evidence="3">DEDD exonuclease domain-containing protein</fullName>
    </submittedName>
</protein>
<evidence type="ECO:0000313" key="3">
    <source>
        <dbReference type="EMBL" id="GAA4093826.1"/>
    </source>
</evidence>
<dbReference type="Pfam" id="PF01541">
    <property type="entry name" value="GIY-YIG"/>
    <property type="match status" value="1"/>
</dbReference>
<dbReference type="EMBL" id="BAAAZG010000051">
    <property type="protein sequence ID" value="GAA4093826.1"/>
    <property type="molecule type" value="Genomic_DNA"/>
</dbReference>
<dbReference type="InterPro" id="IPR012337">
    <property type="entry name" value="RNaseH-like_sf"/>
</dbReference>
<dbReference type="InterPro" id="IPR006054">
    <property type="entry name" value="DnaQ"/>
</dbReference>